<evidence type="ECO:0000256" key="1">
    <source>
        <dbReference type="SAM" id="MobiDB-lite"/>
    </source>
</evidence>
<organism evidence="2 3">
    <name type="scientific">Mytilus edulis</name>
    <name type="common">Blue mussel</name>
    <dbReference type="NCBI Taxonomy" id="6550"/>
    <lineage>
        <taxon>Eukaryota</taxon>
        <taxon>Metazoa</taxon>
        <taxon>Spiralia</taxon>
        <taxon>Lophotrochozoa</taxon>
        <taxon>Mollusca</taxon>
        <taxon>Bivalvia</taxon>
        <taxon>Autobranchia</taxon>
        <taxon>Pteriomorphia</taxon>
        <taxon>Mytilida</taxon>
        <taxon>Mytiloidea</taxon>
        <taxon>Mytilidae</taxon>
        <taxon>Mytilinae</taxon>
        <taxon>Mytilus</taxon>
    </lineage>
</organism>
<accession>A0A8S3RQ38</accession>
<name>A0A8S3RQ38_MYTED</name>
<comment type="caution">
    <text evidence="2">The sequence shown here is derived from an EMBL/GenBank/DDBJ whole genome shotgun (WGS) entry which is preliminary data.</text>
</comment>
<dbReference type="EMBL" id="CAJPWZ010001257">
    <property type="protein sequence ID" value="CAG2211210.1"/>
    <property type="molecule type" value="Genomic_DNA"/>
</dbReference>
<dbReference type="AlphaFoldDB" id="A0A8S3RQ38"/>
<reference evidence="2" key="1">
    <citation type="submission" date="2021-03" db="EMBL/GenBank/DDBJ databases">
        <authorList>
            <person name="Bekaert M."/>
        </authorList>
    </citation>
    <scope>NUCLEOTIDE SEQUENCE</scope>
</reference>
<feature type="region of interest" description="Disordered" evidence="1">
    <location>
        <begin position="1"/>
        <end position="22"/>
    </location>
</feature>
<keyword evidence="3" id="KW-1185">Reference proteome</keyword>
<evidence type="ECO:0000313" key="2">
    <source>
        <dbReference type="EMBL" id="CAG2211210.1"/>
    </source>
</evidence>
<sequence>MGQCTTNQIVGEQDTRSEDDDDYEGGAVNAVLNLHDQYKFDCCGFIYTWEIYVRRNVITPINVKVQAWYDSGSTWTRRGENDITATDDRNENVIVISPGNRIRVFPNDYIGFYEYDGSVITYGNGDDYRTATFTTDKTTFDWDTATAGNNRDHAIHARITPSEIPAFTNLDDTVAISNNEVAGTVIFTLAASDSDPEDATQLTVAHTGSTGFAAAFFELDTTTCKAILS</sequence>
<dbReference type="OrthoDB" id="6104102at2759"/>
<proteinExistence type="predicted"/>
<dbReference type="Proteomes" id="UP000683360">
    <property type="component" value="Unassembled WGS sequence"/>
</dbReference>
<evidence type="ECO:0000313" key="3">
    <source>
        <dbReference type="Proteomes" id="UP000683360"/>
    </source>
</evidence>
<feature type="compositionally biased region" description="Polar residues" evidence="1">
    <location>
        <begin position="1"/>
        <end position="10"/>
    </location>
</feature>
<gene>
    <name evidence="2" type="ORF">MEDL_25308</name>
</gene>
<protein>
    <submittedName>
        <fullName evidence="2">Uncharacterized protein</fullName>
    </submittedName>
</protein>